<name>A0A9W6UHG0_9ACTN</name>
<organism evidence="1 2">
    <name type="scientific">Nocardiopsis ansamitocini</name>
    <dbReference type="NCBI Taxonomy" id="1670832"/>
    <lineage>
        <taxon>Bacteria</taxon>
        <taxon>Bacillati</taxon>
        <taxon>Actinomycetota</taxon>
        <taxon>Actinomycetes</taxon>
        <taxon>Streptosporangiales</taxon>
        <taxon>Nocardiopsidaceae</taxon>
        <taxon>Nocardiopsis</taxon>
    </lineage>
</organism>
<evidence type="ECO:0000313" key="2">
    <source>
        <dbReference type="Proteomes" id="UP001165092"/>
    </source>
</evidence>
<protein>
    <submittedName>
        <fullName evidence="1">Uncharacterized protein</fullName>
    </submittedName>
</protein>
<dbReference type="EMBL" id="BSQG01000001">
    <property type="protein sequence ID" value="GLU46697.1"/>
    <property type="molecule type" value="Genomic_DNA"/>
</dbReference>
<accession>A0A9W6UHG0</accession>
<gene>
    <name evidence="1" type="ORF">Nans01_10480</name>
</gene>
<proteinExistence type="predicted"/>
<comment type="caution">
    <text evidence="1">The sequence shown here is derived from an EMBL/GenBank/DDBJ whole genome shotgun (WGS) entry which is preliminary data.</text>
</comment>
<dbReference type="Proteomes" id="UP001165092">
    <property type="component" value="Unassembled WGS sequence"/>
</dbReference>
<evidence type="ECO:0000313" key="1">
    <source>
        <dbReference type="EMBL" id="GLU46697.1"/>
    </source>
</evidence>
<reference evidence="1" key="1">
    <citation type="submission" date="2023-02" db="EMBL/GenBank/DDBJ databases">
        <title>Nocardiopsis ansamitocini NBRC 112285.</title>
        <authorList>
            <person name="Ichikawa N."/>
            <person name="Sato H."/>
            <person name="Tonouchi N."/>
        </authorList>
    </citation>
    <scope>NUCLEOTIDE SEQUENCE</scope>
    <source>
        <strain evidence="1">NBRC 112285</strain>
    </source>
</reference>
<sequence>MTLFTAPVTPGRTAFAMVATSLAFTVPGCTALDPLTFLVREQGPEYAIDPADPFGDSPAADYPLAAEAISRGPVDAVLHGVEQSRVDAALTATEELLTAVYLTPEAVFDGDNSAFQEILEPELLSWFEDGLDAEGENSTRAVVLNLAPGSAELIGTQVRALGETTVRKSDSRVDDLIEVAVRYNFVYPIAKPDESASTRLVIGAEGTFVFSVDPVAEPDVRLRTFSLANSATPVHCDLDDDSYLVPLFPTDLKTDGPGRGGAVVDPYDLGSEFPQGECSVAYPT</sequence>
<keyword evidence="2" id="KW-1185">Reference proteome</keyword>
<dbReference type="RefSeq" id="WP_285757525.1">
    <property type="nucleotide sequence ID" value="NZ_BSQG01000001.1"/>
</dbReference>
<dbReference type="AlphaFoldDB" id="A0A9W6UHG0"/>